<dbReference type="PROSITE" id="PS50893">
    <property type="entry name" value="ABC_TRANSPORTER_2"/>
    <property type="match status" value="1"/>
</dbReference>
<evidence type="ECO:0000256" key="1">
    <source>
        <dbReference type="ARBA" id="ARBA00005417"/>
    </source>
</evidence>
<protein>
    <submittedName>
        <fullName evidence="6">ABC transporter ATP-binding protein</fullName>
    </submittedName>
</protein>
<proteinExistence type="inferred from homology"/>
<name>A0ABX9AHK7_9ENTR</name>
<organism evidence="6 7">
    <name type="scientific">Symbiopectobacterium purcellii</name>
    <dbReference type="NCBI Taxonomy" id="2871826"/>
    <lineage>
        <taxon>Bacteria</taxon>
        <taxon>Pseudomonadati</taxon>
        <taxon>Pseudomonadota</taxon>
        <taxon>Gammaproteobacteria</taxon>
        <taxon>Enterobacterales</taxon>
        <taxon>Enterobacteriaceae</taxon>
    </lineage>
</organism>
<keyword evidence="2" id="KW-0813">Transport</keyword>
<gene>
    <name evidence="6" type="ORF">K6K13_14615</name>
</gene>
<dbReference type="Gene3D" id="3.40.50.300">
    <property type="entry name" value="P-loop containing nucleotide triphosphate hydrolases"/>
    <property type="match status" value="1"/>
</dbReference>
<evidence type="ECO:0000256" key="3">
    <source>
        <dbReference type="ARBA" id="ARBA00022741"/>
    </source>
</evidence>
<evidence type="ECO:0000256" key="2">
    <source>
        <dbReference type="ARBA" id="ARBA00022448"/>
    </source>
</evidence>
<reference evidence="6 7" key="1">
    <citation type="submission" date="2021-08" db="EMBL/GenBank/DDBJ databases">
        <title>Culture and genomic analysis of Symbiopectobacterium purcellii sp. nov. gen. nov., isolated from the leafhopper Empoasca decipiens.</title>
        <authorList>
            <person name="Nadal-Jimenez P."/>
            <person name="Siozios S."/>
            <person name="Halliday N."/>
            <person name="Camara M."/>
            <person name="Hurst G.D.D."/>
        </authorList>
    </citation>
    <scope>NUCLEOTIDE SEQUENCE [LARGE SCALE GENOMIC DNA]</scope>
    <source>
        <strain evidence="6 7">SyEd1</strain>
    </source>
</reference>
<dbReference type="PANTHER" id="PTHR42734:SF6">
    <property type="entry name" value="MOLYBDATE IMPORT ATP-BINDING PROTEIN MOLC"/>
    <property type="match status" value="1"/>
</dbReference>
<dbReference type="PROSITE" id="PS00211">
    <property type="entry name" value="ABC_TRANSPORTER_1"/>
    <property type="match status" value="1"/>
</dbReference>
<evidence type="ECO:0000313" key="7">
    <source>
        <dbReference type="Proteomes" id="UP000825886"/>
    </source>
</evidence>
<dbReference type="Proteomes" id="UP000825886">
    <property type="component" value="Chromosome"/>
</dbReference>
<keyword evidence="7" id="KW-1185">Reference proteome</keyword>
<keyword evidence="4 6" id="KW-0067">ATP-binding</keyword>
<dbReference type="Pfam" id="PF00005">
    <property type="entry name" value="ABC_tran"/>
    <property type="match status" value="1"/>
</dbReference>
<feature type="domain" description="ABC transporter" evidence="5">
    <location>
        <begin position="6"/>
        <end position="230"/>
    </location>
</feature>
<dbReference type="GO" id="GO:0005524">
    <property type="term" value="F:ATP binding"/>
    <property type="evidence" value="ECO:0007669"/>
    <property type="project" value="UniProtKB-KW"/>
</dbReference>
<dbReference type="InterPro" id="IPR017871">
    <property type="entry name" value="ABC_transporter-like_CS"/>
</dbReference>
<accession>A0ABX9AHK7</accession>
<dbReference type="InterPro" id="IPR050153">
    <property type="entry name" value="Metal_Ion_Import_ABC"/>
</dbReference>
<dbReference type="InterPro" id="IPR003593">
    <property type="entry name" value="AAA+_ATPase"/>
</dbReference>
<dbReference type="SMART" id="SM00382">
    <property type="entry name" value="AAA"/>
    <property type="match status" value="1"/>
</dbReference>
<dbReference type="InterPro" id="IPR003439">
    <property type="entry name" value="ABC_transporter-like_ATP-bd"/>
</dbReference>
<dbReference type="SUPFAM" id="SSF52540">
    <property type="entry name" value="P-loop containing nucleoside triphosphate hydrolases"/>
    <property type="match status" value="1"/>
</dbReference>
<dbReference type="PANTHER" id="PTHR42734">
    <property type="entry name" value="METAL TRANSPORT SYSTEM ATP-BINDING PROTEIN TM_0124-RELATED"/>
    <property type="match status" value="1"/>
</dbReference>
<comment type="similarity">
    <text evidence="1">Belongs to the ABC transporter superfamily.</text>
</comment>
<dbReference type="EMBL" id="CP081864">
    <property type="protein sequence ID" value="QZN94527.1"/>
    <property type="molecule type" value="Genomic_DNA"/>
</dbReference>
<dbReference type="RefSeq" id="WP_222157648.1">
    <property type="nucleotide sequence ID" value="NZ_CP081864.1"/>
</dbReference>
<evidence type="ECO:0000256" key="4">
    <source>
        <dbReference type="ARBA" id="ARBA00022840"/>
    </source>
</evidence>
<sequence>MSLIRLSTQALAYGYHAGEPFFPPLELCCRAGEITAILGANGRGKTTLLHTLLGFLPPLAGTVQRNGAIGFVPQLFTPPFSYSVLDMVLMGRAGRIALFSLPTAHDIAAAHRALEMLDIAALAERDFSALSGGQRQLVLIARALASECQTLILDEPTAALDLHNQAQVLQLLTQLAREQGLCILLTTHDPSHALAIAQRALLLMADKQYLYGHRDKVVTEENLTRLYGIPVRQVTLEMPEQPPYQALIPLFTLTEPR</sequence>
<evidence type="ECO:0000259" key="5">
    <source>
        <dbReference type="PROSITE" id="PS50893"/>
    </source>
</evidence>
<evidence type="ECO:0000313" key="6">
    <source>
        <dbReference type="EMBL" id="QZN94527.1"/>
    </source>
</evidence>
<dbReference type="InterPro" id="IPR027417">
    <property type="entry name" value="P-loop_NTPase"/>
</dbReference>
<keyword evidence="3" id="KW-0547">Nucleotide-binding</keyword>